<organism evidence="2">
    <name type="scientific">hydrothermal vent metagenome</name>
    <dbReference type="NCBI Taxonomy" id="652676"/>
    <lineage>
        <taxon>unclassified sequences</taxon>
        <taxon>metagenomes</taxon>
        <taxon>ecological metagenomes</taxon>
    </lineage>
</organism>
<dbReference type="SUPFAM" id="SSF53850">
    <property type="entry name" value="Periplasmic binding protein-like II"/>
    <property type="match status" value="1"/>
</dbReference>
<keyword evidence="1" id="KW-0812">Transmembrane</keyword>
<dbReference type="AlphaFoldDB" id="A0A3B1AW18"/>
<evidence type="ECO:0000313" key="2">
    <source>
        <dbReference type="EMBL" id="VAW98174.1"/>
    </source>
</evidence>
<dbReference type="PANTHER" id="PTHR35841:SF1">
    <property type="entry name" value="PHOSPHONATES-BINDING PERIPLASMIC PROTEIN"/>
    <property type="match status" value="1"/>
</dbReference>
<keyword evidence="1" id="KW-0472">Membrane</keyword>
<accession>A0A3B1AW18</accession>
<reference evidence="2" key="1">
    <citation type="submission" date="2018-06" db="EMBL/GenBank/DDBJ databases">
        <authorList>
            <person name="Zhirakovskaya E."/>
        </authorList>
    </citation>
    <scope>NUCLEOTIDE SEQUENCE</scope>
</reference>
<dbReference type="EMBL" id="UOFT01000065">
    <property type="protein sequence ID" value="VAW98174.1"/>
    <property type="molecule type" value="Genomic_DNA"/>
</dbReference>
<name>A0A3B1AW18_9ZZZZ</name>
<dbReference type="Gene3D" id="3.40.190.10">
    <property type="entry name" value="Periplasmic binding protein-like II"/>
    <property type="match status" value="2"/>
</dbReference>
<dbReference type="PANTHER" id="PTHR35841">
    <property type="entry name" value="PHOSPHONATES-BINDING PERIPLASMIC PROTEIN"/>
    <property type="match status" value="1"/>
</dbReference>
<feature type="transmembrane region" description="Helical" evidence="1">
    <location>
        <begin position="29"/>
        <end position="46"/>
    </location>
</feature>
<keyword evidence="1" id="KW-1133">Transmembrane helix</keyword>
<proteinExistence type="predicted"/>
<dbReference type="Pfam" id="PF12974">
    <property type="entry name" value="Phosphonate-bd"/>
    <property type="match status" value="1"/>
</dbReference>
<protein>
    <submittedName>
        <fullName evidence="2">Phosphonate ABC transporter phosphate-binding periplasmic component (TC 3.A.1.9.1)</fullName>
    </submittedName>
</protein>
<sequence length="289" mass="32868">MSCNRYSNTIIFSLEFCERTQGNFVVNRFFVGLVVVISFISISYASERYSFGVVPQQSTSKLVRSWAPIFKYIEQQSGVKLQFATKRNIPTFEEACASADYDFVYMNPYNYVQFHDESGYEAIAKARDKKIKGIIVVRKDSKFKKLKDLSGKKLAFASHLAFGASLIPRNELKKRAVKYTSKYLGSHDLVYSNVAQGNFVAGGGVMRTFQTADPEVRKKLRILWTSKGNTPHAFVAQSRVPKHIVKKVQQVLVSLEQTAQGRTFLNKLKIKGIEVAKNSDWDDIRKLKF</sequence>
<gene>
    <name evidence="2" type="ORF">MNBD_GAMMA23-16</name>
</gene>
<dbReference type="CDD" id="cd01071">
    <property type="entry name" value="PBP2_PhnD_like"/>
    <property type="match status" value="1"/>
</dbReference>
<evidence type="ECO:0000256" key="1">
    <source>
        <dbReference type="SAM" id="Phobius"/>
    </source>
</evidence>